<dbReference type="Proteomes" id="UP000006727">
    <property type="component" value="Chromosome 25"/>
</dbReference>
<dbReference type="InterPro" id="IPR012337">
    <property type="entry name" value="RNaseH-like_sf"/>
</dbReference>
<evidence type="ECO:0000313" key="3">
    <source>
        <dbReference type="Proteomes" id="UP000006727"/>
    </source>
</evidence>
<keyword evidence="3" id="KW-1185">Reference proteome</keyword>
<accession>A0A2K1IEA3</accession>
<dbReference type="InterPro" id="IPR036397">
    <property type="entry name" value="RNaseH_sf"/>
</dbReference>
<proteinExistence type="predicted"/>
<evidence type="ECO:0000313" key="1">
    <source>
        <dbReference type="EMBL" id="PNR27605.1"/>
    </source>
</evidence>
<protein>
    <submittedName>
        <fullName evidence="1 2">Uncharacterized protein</fullName>
    </submittedName>
</protein>
<dbReference type="EnsemblPlants" id="Pp3c25_8680V3.1">
    <property type="protein sequence ID" value="Pp3c25_8680V3.1"/>
    <property type="gene ID" value="Pp3c25_8680"/>
</dbReference>
<reference evidence="2" key="3">
    <citation type="submission" date="2020-12" db="UniProtKB">
        <authorList>
            <consortium name="EnsemblPlants"/>
        </authorList>
    </citation>
    <scope>IDENTIFICATION</scope>
</reference>
<dbReference type="EMBL" id="ABEU02000025">
    <property type="protein sequence ID" value="PNR27605.1"/>
    <property type="molecule type" value="Genomic_DNA"/>
</dbReference>
<organism evidence="1">
    <name type="scientific">Physcomitrium patens</name>
    <name type="common">Spreading-leaved earth moss</name>
    <name type="synonym">Physcomitrella patens</name>
    <dbReference type="NCBI Taxonomy" id="3218"/>
    <lineage>
        <taxon>Eukaryota</taxon>
        <taxon>Viridiplantae</taxon>
        <taxon>Streptophyta</taxon>
        <taxon>Embryophyta</taxon>
        <taxon>Bryophyta</taxon>
        <taxon>Bryophytina</taxon>
        <taxon>Bryopsida</taxon>
        <taxon>Funariidae</taxon>
        <taxon>Funariales</taxon>
        <taxon>Funariaceae</taxon>
        <taxon>Physcomitrium</taxon>
    </lineage>
</organism>
<evidence type="ECO:0000313" key="2">
    <source>
        <dbReference type="EnsemblPlants" id="Pp3c25_8680V3.1"/>
    </source>
</evidence>
<reference evidence="1 3" key="2">
    <citation type="journal article" date="2018" name="Plant J.">
        <title>The Physcomitrella patens chromosome-scale assembly reveals moss genome structure and evolution.</title>
        <authorList>
            <person name="Lang D."/>
            <person name="Ullrich K.K."/>
            <person name="Murat F."/>
            <person name="Fuchs J."/>
            <person name="Jenkins J."/>
            <person name="Haas F.B."/>
            <person name="Piednoel M."/>
            <person name="Gundlach H."/>
            <person name="Van Bel M."/>
            <person name="Meyberg R."/>
            <person name="Vives C."/>
            <person name="Morata J."/>
            <person name="Symeonidi A."/>
            <person name="Hiss M."/>
            <person name="Muchero W."/>
            <person name="Kamisugi Y."/>
            <person name="Saleh O."/>
            <person name="Blanc G."/>
            <person name="Decker E.L."/>
            <person name="van Gessel N."/>
            <person name="Grimwood J."/>
            <person name="Hayes R.D."/>
            <person name="Graham S.W."/>
            <person name="Gunter L.E."/>
            <person name="McDaniel S.F."/>
            <person name="Hoernstein S.N.W."/>
            <person name="Larsson A."/>
            <person name="Li F.W."/>
            <person name="Perroud P.F."/>
            <person name="Phillips J."/>
            <person name="Ranjan P."/>
            <person name="Rokshar D.S."/>
            <person name="Rothfels C.J."/>
            <person name="Schneider L."/>
            <person name="Shu S."/>
            <person name="Stevenson D.W."/>
            <person name="Thummler F."/>
            <person name="Tillich M."/>
            <person name="Villarreal Aguilar J.C."/>
            <person name="Widiez T."/>
            <person name="Wong G.K."/>
            <person name="Wymore A."/>
            <person name="Zhang Y."/>
            <person name="Zimmer A.D."/>
            <person name="Quatrano R.S."/>
            <person name="Mayer K.F.X."/>
            <person name="Goodstein D."/>
            <person name="Casacuberta J.M."/>
            <person name="Vandepoele K."/>
            <person name="Reski R."/>
            <person name="Cuming A.C."/>
            <person name="Tuskan G.A."/>
            <person name="Maumus F."/>
            <person name="Salse J."/>
            <person name="Schmutz J."/>
            <person name="Rensing S.A."/>
        </authorList>
    </citation>
    <scope>NUCLEOTIDE SEQUENCE [LARGE SCALE GENOMIC DNA]</scope>
    <source>
        <strain evidence="2 3">cv. Gransden 2004</strain>
    </source>
</reference>
<dbReference type="GO" id="GO:0003676">
    <property type="term" value="F:nucleic acid binding"/>
    <property type="evidence" value="ECO:0007669"/>
    <property type="project" value="InterPro"/>
</dbReference>
<sequence>MKEEKFKVSKIKIEIKKNNKKIYLRIEQDRKYLSTNFSTYSKNHRIKQLLIMAYALQQNNVREHIKKTIIERTKLMVATNNCLGILWMELINAINLFINISPTYINYNKTPKR</sequence>
<dbReference type="AlphaFoldDB" id="A0A2K1IEA3"/>
<gene>
    <name evidence="1" type="ORF">PHYPA_029757</name>
</gene>
<dbReference type="InParanoid" id="A0A2K1IEA3"/>
<dbReference type="Gramene" id="Pp3c25_8680V3.1">
    <property type="protein sequence ID" value="Pp3c25_8680V3.1"/>
    <property type="gene ID" value="Pp3c25_8680"/>
</dbReference>
<dbReference type="Gene3D" id="3.30.420.10">
    <property type="entry name" value="Ribonuclease H-like superfamily/Ribonuclease H"/>
    <property type="match status" value="1"/>
</dbReference>
<name>A0A2K1IEA3_PHYPA</name>
<reference evidence="1 3" key="1">
    <citation type="journal article" date="2008" name="Science">
        <title>The Physcomitrella genome reveals evolutionary insights into the conquest of land by plants.</title>
        <authorList>
            <person name="Rensing S."/>
            <person name="Lang D."/>
            <person name="Zimmer A."/>
            <person name="Terry A."/>
            <person name="Salamov A."/>
            <person name="Shapiro H."/>
            <person name="Nishiyama T."/>
            <person name="Perroud P.-F."/>
            <person name="Lindquist E."/>
            <person name="Kamisugi Y."/>
            <person name="Tanahashi T."/>
            <person name="Sakakibara K."/>
            <person name="Fujita T."/>
            <person name="Oishi K."/>
            <person name="Shin-I T."/>
            <person name="Kuroki Y."/>
            <person name="Toyoda A."/>
            <person name="Suzuki Y."/>
            <person name="Hashimoto A."/>
            <person name="Yamaguchi K."/>
            <person name="Sugano A."/>
            <person name="Kohara Y."/>
            <person name="Fujiyama A."/>
            <person name="Anterola A."/>
            <person name="Aoki S."/>
            <person name="Ashton N."/>
            <person name="Barbazuk W.B."/>
            <person name="Barker E."/>
            <person name="Bennetzen J."/>
            <person name="Bezanilla M."/>
            <person name="Blankenship R."/>
            <person name="Cho S.H."/>
            <person name="Dutcher S."/>
            <person name="Estelle M."/>
            <person name="Fawcett J.A."/>
            <person name="Gundlach H."/>
            <person name="Hanada K."/>
            <person name="Heyl A."/>
            <person name="Hicks K.A."/>
            <person name="Hugh J."/>
            <person name="Lohr M."/>
            <person name="Mayer K."/>
            <person name="Melkozernov A."/>
            <person name="Murata T."/>
            <person name="Nelson D."/>
            <person name="Pils B."/>
            <person name="Prigge M."/>
            <person name="Reiss B."/>
            <person name="Renner T."/>
            <person name="Rombauts S."/>
            <person name="Rushton P."/>
            <person name="Sanderfoot A."/>
            <person name="Schween G."/>
            <person name="Shiu S.-H."/>
            <person name="Stueber K."/>
            <person name="Theodoulou F.L."/>
            <person name="Tu H."/>
            <person name="Van de Peer Y."/>
            <person name="Verrier P.J."/>
            <person name="Waters E."/>
            <person name="Wood A."/>
            <person name="Yang L."/>
            <person name="Cove D."/>
            <person name="Cuming A."/>
            <person name="Hasebe M."/>
            <person name="Lucas S."/>
            <person name="Mishler D.B."/>
            <person name="Reski R."/>
            <person name="Grigoriev I."/>
            <person name="Quatrano R.S."/>
            <person name="Boore J.L."/>
        </authorList>
    </citation>
    <scope>NUCLEOTIDE SEQUENCE [LARGE SCALE GENOMIC DNA]</scope>
    <source>
        <strain evidence="2 3">cv. Gransden 2004</strain>
    </source>
</reference>
<dbReference type="SUPFAM" id="SSF53098">
    <property type="entry name" value="Ribonuclease H-like"/>
    <property type="match status" value="1"/>
</dbReference>